<sequence>MNPSMEELGGRTVRLVDGHEIFTPPAGSIRYGIGRTQVENTPERRHIWSKAMEFLGEPIPDHILKEQSSLPYGNPSRCPDAIIPEFRTLVRDRIFDVFVCLRDLKLGTRLVNDASNADLKKAAQCFEQKLYQTSSQSKYTDMTVAAWRLAKEVSPVNFPLKVIYDVRKTQQDYEKEIEHLKNMIQGVTASGKEEIERLKKRKKIQKEKVRKYREEIGNLQKRIHEFVASYKDEVEGLWKTMQELDASCKEVNGRVKKRKRTVIDNTEEEEEEEEKILNVEG</sequence>
<evidence type="ECO:0000256" key="1">
    <source>
        <dbReference type="SAM" id="Coils"/>
    </source>
</evidence>
<gene>
    <name evidence="2" type="ORF">CCAM_LOCUS13191</name>
</gene>
<accession>A0A484L526</accession>
<reference evidence="2 3" key="1">
    <citation type="submission" date="2018-04" db="EMBL/GenBank/DDBJ databases">
        <authorList>
            <person name="Vogel A."/>
        </authorList>
    </citation>
    <scope>NUCLEOTIDE SEQUENCE [LARGE SCALE GENOMIC DNA]</scope>
</reference>
<protein>
    <submittedName>
        <fullName evidence="2">Uncharacterized protein</fullName>
    </submittedName>
</protein>
<dbReference type="EMBL" id="OOIL02001013">
    <property type="protein sequence ID" value="VFQ71415.1"/>
    <property type="molecule type" value="Genomic_DNA"/>
</dbReference>
<keyword evidence="3" id="KW-1185">Reference proteome</keyword>
<keyword evidence="1" id="KW-0175">Coiled coil</keyword>
<evidence type="ECO:0000313" key="3">
    <source>
        <dbReference type="Proteomes" id="UP000595140"/>
    </source>
</evidence>
<organism evidence="2 3">
    <name type="scientific">Cuscuta campestris</name>
    <dbReference type="NCBI Taxonomy" id="132261"/>
    <lineage>
        <taxon>Eukaryota</taxon>
        <taxon>Viridiplantae</taxon>
        <taxon>Streptophyta</taxon>
        <taxon>Embryophyta</taxon>
        <taxon>Tracheophyta</taxon>
        <taxon>Spermatophyta</taxon>
        <taxon>Magnoliopsida</taxon>
        <taxon>eudicotyledons</taxon>
        <taxon>Gunneridae</taxon>
        <taxon>Pentapetalae</taxon>
        <taxon>asterids</taxon>
        <taxon>lamiids</taxon>
        <taxon>Solanales</taxon>
        <taxon>Convolvulaceae</taxon>
        <taxon>Cuscuteae</taxon>
        <taxon>Cuscuta</taxon>
        <taxon>Cuscuta subgen. Grammica</taxon>
        <taxon>Cuscuta sect. Cleistogrammica</taxon>
    </lineage>
</organism>
<proteinExistence type="predicted"/>
<dbReference type="AlphaFoldDB" id="A0A484L526"/>
<evidence type="ECO:0000313" key="2">
    <source>
        <dbReference type="EMBL" id="VFQ71415.1"/>
    </source>
</evidence>
<dbReference type="Proteomes" id="UP000595140">
    <property type="component" value="Unassembled WGS sequence"/>
</dbReference>
<name>A0A484L526_9ASTE</name>
<feature type="coiled-coil region" evidence="1">
    <location>
        <begin position="170"/>
        <end position="222"/>
    </location>
</feature>